<feature type="domain" description="Iron-binding zinc finger CDGSH type" evidence="5">
    <location>
        <begin position="170"/>
        <end position="209"/>
    </location>
</feature>
<evidence type="ECO:0000256" key="4">
    <source>
        <dbReference type="ARBA" id="ARBA00023014"/>
    </source>
</evidence>
<keyword evidence="3" id="KW-0408">Iron</keyword>
<dbReference type="SMART" id="SM00704">
    <property type="entry name" value="ZnF_CDGSH"/>
    <property type="match status" value="2"/>
</dbReference>
<feature type="domain" description="Iron-binding zinc finger CDGSH type" evidence="5">
    <location>
        <begin position="95"/>
        <end position="133"/>
    </location>
</feature>
<accession>A0A8G0ZZQ8</accession>
<gene>
    <name evidence="6" type="ORF">JO391_07745</name>
</gene>
<organism evidence="6 7">
    <name type="scientific">Neotabrizicola shimadae</name>
    <dbReference type="NCBI Taxonomy" id="2807096"/>
    <lineage>
        <taxon>Bacteria</taxon>
        <taxon>Pseudomonadati</taxon>
        <taxon>Pseudomonadota</taxon>
        <taxon>Alphaproteobacteria</taxon>
        <taxon>Rhodobacterales</taxon>
        <taxon>Paracoccaceae</taxon>
        <taxon>Neotabrizicola</taxon>
    </lineage>
</organism>
<evidence type="ECO:0000313" key="6">
    <source>
        <dbReference type="EMBL" id="QYZ71379.1"/>
    </source>
</evidence>
<dbReference type="InterPro" id="IPR018967">
    <property type="entry name" value="FeS-contain_CDGSH-typ"/>
</dbReference>
<dbReference type="InterPro" id="IPR010693">
    <property type="entry name" value="Divergent_4Fe-4S_mono-cluster"/>
</dbReference>
<dbReference type="Proteomes" id="UP000826300">
    <property type="component" value="Chromosome"/>
</dbReference>
<dbReference type="KEGG" id="nsm:JO391_07745"/>
<dbReference type="PANTHER" id="PTHR46491:SF3">
    <property type="entry name" value="CDGSH IRON-SULFUR DOMAIN-CONTAINING PROTEIN 3, MITOCHONDRIAL"/>
    <property type="match status" value="1"/>
</dbReference>
<dbReference type="PANTHER" id="PTHR46491">
    <property type="entry name" value="CDGSH IRON SULFUR DOMAIN PROTEIN HOMOLOG"/>
    <property type="match status" value="1"/>
</dbReference>
<dbReference type="GO" id="GO:0005737">
    <property type="term" value="C:cytoplasm"/>
    <property type="evidence" value="ECO:0007669"/>
    <property type="project" value="UniProtKB-ARBA"/>
</dbReference>
<keyword evidence="2" id="KW-0479">Metal-binding</keyword>
<dbReference type="Pfam" id="PF06902">
    <property type="entry name" value="Fer4_19"/>
    <property type="match status" value="1"/>
</dbReference>
<proteinExistence type="predicted"/>
<name>A0A8G0ZZQ8_9RHOB</name>
<protein>
    <submittedName>
        <fullName evidence="6">CDGSH iron-sulfur domain-containing protein</fullName>
    </submittedName>
</protein>
<evidence type="ECO:0000256" key="2">
    <source>
        <dbReference type="ARBA" id="ARBA00022723"/>
    </source>
</evidence>
<sequence>MVEVVKGREVTVTFDGSKCVHSRNCVLGNPKVFVPNVKGEWIFPDAAPAEAVLRLGFNCPSGAIRVSRNDGEAGSEVAPVVNTLRVRENGPLALEAPILVRGEPAGMRATLCRCGASKTKPYCDGSHAAAGFEATGEPAAKDSVALEVRDGPVDVQPQPNGSLKVVGNLEIVSGTGRTVNRVTQTWLCRCGQSKNKPYCDGSHKAAGFLAE</sequence>
<dbReference type="AlphaFoldDB" id="A0A8G0ZZQ8"/>
<dbReference type="RefSeq" id="WP_220663882.1">
    <property type="nucleotide sequence ID" value="NZ_CP069370.1"/>
</dbReference>
<dbReference type="InterPro" id="IPR052950">
    <property type="entry name" value="CISD"/>
</dbReference>
<dbReference type="EMBL" id="CP069370">
    <property type="protein sequence ID" value="QYZ71379.1"/>
    <property type="molecule type" value="Genomic_DNA"/>
</dbReference>
<dbReference type="Gene3D" id="3.40.5.90">
    <property type="entry name" value="CDGSH iron-sulfur domain, mitoNEET-type"/>
    <property type="match status" value="2"/>
</dbReference>
<dbReference type="InterPro" id="IPR042216">
    <property type="entry name" value="MitoNEET_CISD"/>
</dbReference>
<evidence type="ECO:0000313" key="7">
    <source>
        <dbReference type="Proteomes" id="UP000826300"/>
    </source>
</evidence>
<keyword evidence="4" id="KW-0411">Iron-sulfur</keyword>
<dbReference type="Pfam" id="PF09360">
    <property type="entry name" value="zf-CDGSH"/>
    <property type="match status" value="2"/>
</dbReference>
<dbReference type="GO" id="GO:0051537">
    <property type="term" value="F:2 iron, 2 sulfur cluster binding"/>
    <property type="evidence" value="ECO:0007669"/>
    <property type="project" value="UniProtKB-KW"/>
</dbReference>
<reference evidence="6" key="1">
    <citation type="submission" date="2021-02" db="EMBL/GenBank/DDBJ databases">
        <title>Rhodobacter shimadae sp. nov., an aerobic anoxygenic phototrophic bacterium isolated from a hot spring.</title>
        <authorList>
            <person name="Muramatsu S."/>
            <person name="Haruta S."/>
            <person name="Hirose S."/>
            <person name="Hanada S."/>
        </authorList>
    </citation>
    <scope>NUCLEOTIDE SEQUENCE</scope>
    <source>
        <strain evidence="6">N10</strain>
    </source>
</reference>
<dbReference type="GO" id="GO:0046872">
    <property type="term" value="F:metal ion binding"/>
    <property type="evidence" value="ECO:0007669"/>
    <property type="project" value="UniProtKB-KW"/>
</dbReference>
<evidence type="ECO:0000256" key="1">
    <source>
        <dbReference type="ARBA" id="ARBA00022714"/>
    </source>
</evidence>
<evidence type="ECO:0000259" key="5">
    <source>
        <dbReference type="SMART" id="SM00704"/>
    </source>
</evidence>
<evidence type="ECO:0000256" key="3">
    <source>
        <dbReference type="ARBA" id="ARBA00023004"/>
    </source>
</evidence>
<keyword evidence="7" id="KW-1185">Reference proteome</keyword>
<keyword evidence="1" id="KW-0001">2Fe-2S</keyword>